<dbReference type="Gramene" id="Kaladp0048s0657.1.v1.1">
    <property type="protein sequence ID" value="Kaladp0048s0657.1.v1.1.CDS.1"/>
    <property type="gene ID" value="Kaladp0048s0657.v1.1"/>
</dbReference>
<evidence type="ECO:0000256" key="1">
    <source>
        <dbReference type="ARBA" id="ARBA00022737"/>
    </source>
</evidence>
<dbReference type="PANTHER" id="PTHR45613">
    <property type="entry name" value="PENTATRICOPEPTIDE REPEAT-CONTAINING PROTEIN"/>
    <property type="match status" value="1"/>
</dbReference>
<feature type="repeat" description="PPR" evidence="2">
    <location>
        <begin position="272"/>
        <end position="306"/>
    </location>
</feature>
<dbReference type="InterPro" id="IPR011990">
    <property type="entry name" value="TPR-like_helical_dom_sf"/>
</dbReference>
<dbReference type="PROSITE" id="PS51375">
    <property type="entry name" value="PPR"/>
    <property type="match status" value="10"/>
</dbReference>
<dbReference type="Proteomes" id="UP000594263">
    <property type="component" value="Unplaced"/>
</dbReference>
<feature type="repeat" description="PPR" evidence="2">
    <location>
        <begin position="584"/>
        <end position="618"/>
    </location>
</feature>
<feature type="repeat" description="PPR" evidence="2">
    <location>
        <begin position="409"/>
        <end position="443"/>
    </location>
</feature>
<feature type="repeat" description="PPR" evidence="2">
    <location>
        <begin position="479"/>
        <end position="513"/>
    </location>
</feature>
<keyword evidence="1" id="KW-0677">Repeat</keyword>
<reference evidence="3" key="1">
    <citation type="submission" date="2021-01" db="UniProtKB">
        <authorList>
            <consortium name="EnsemblPlants"/>
        </authorList>
    </citation>
    <scope>IDENTIFICATION</scope>
</reference>
<dbReference type="OMA" id="YFFRWSE"/>
<feature type="repeat" description="PPR" evidence="2">
    <location>
        <begin position="549"/>
        <end position="583"/>
    </location>
</feature>
<sequence length="689" mass="77413">MRAFFPVIKVSSNELKFIVGRGRVSRLFSVGNTALALSYSSDEEEKSVNKSQSVDDSLSGVFGSASSRMLKCNGIFLRGAKEYVVLKHKPGKLNRIASILVTCGWDLSGDLSVLLEGSDVVHVMNLLFWKSKDASLVLYFFRWSEDFKGYGHSIYSICTMIRILVSGNMNYRAVDLIAHVSRNFEGEELLENLFETHMDRSVLKTACSMLVKCYTRETRIEEAWKFVHQMKQFALFPSAAVYNLLLAQLLKLEETDIAWDLFEDVRQNIGLNASLFSLFIDYYCRKGSIGSAWKVLTDMRNLEILPDVVSFTSVIDSLCKMSRLKEATSILLKMVGMGLSLDSVVVSAVVDGYCKNGRSGEALKVMKYFKISLEIFTYTSFLSDLCKRGDMVEACQTFYDMMTSGLYPDCFCYTTLIAGYCNAGDTSSSLKYFGMMLKGGIKPSLVTYTSLISLFSKHGDTEMIEHILQVTTDEDLVLDLTSYNVLMNAYAKNGQLHKAFQLLDEMSSCKISPDIVTYNTIIEGLILRGFIEEAKALLDELPRRGLNPDVITFTSVVSGLSKNGNFEDAFLMWHCMSEHAIEPDVVTCSALLSGYCRQKRMDEAMFLFRRMLTSGLKPDLILFNTLIYGFCRVGDVDSAVLVVDMMVEYDTFPDEITLRALVLGYGHRMVADPLGMATLKLRRIWSGLR</sequence>
<keyword evidence="4" id="KW-1185">Reference proteome</keyword>
<evidence type="ECO:0000256" key="2">
    <source>
        <dbReference type="PROSITE-ProRule" id="PRU00708"/>
    </source>
</evidence>
<dbReference type="AlphaFoldDB" id="A0A7N0ZYG1"/>
<dbReference type="Pfam" id="PF01535">
    <property type="entry name" value="PPR"/>
    <property type="match status" value="3"/>
</dbReference>
<name>A0A7N0ZYG1_KALFE</name>
<accession>A0A7N0ZYG1</accession>
<feature type="repeat" description="PPR" evidence="2">
    <location>
        <begin position="374"/>
        <end position="408"/>
    </location>
</feature>
<proteinExistence type="predicted"/>
<evidence type="ECO:0000313" key="4">
    <source>
        <dbReference type="Proteomes" id="UP000594263"/>
    </source>
</evidence>
<evidence type="ECO:0000313" key="3">
    <source>
        <dbReference type="EnsemblPlants" id="Kaladp0048s0657.1.v1.1.CDS.1"/>
    </source>
</evidence>
<dbReference type="InterPro" id="IPR002885">
    <property type="entry name" value="PPR_rpt"/>
</dbReference>
<feature type="repeat" description="PPR" evidence="2">
    <location>
        <begin position="203"/>
        <end position="237"/>
    </location>
</feature>
<dbReference type="EnsemblPlants" id="Kaladp0048s0657.1.v1.1">
    <property type="protein sequence ID" value="Kaladp0048s0657.1.v1.1.CDS.1"/>
    <property type="gene ID" value="Kaladp0048s0657.v1.1"/>
</dbReference>
<organism evidence="3 4">
    <name type="scientific">Kalanchoe fedtschenkoi</name>
    <name type="common">Lavender scallops</name>
    <name type="synonym">South American air plant</name>
    <dbReference type="NCBI Taxonomy" id="63787"/>
    <lineage>
        <taxon>Eukaryota</taxon>
        <taxon>Viridiplantae</taxon>
        <taxon>Streptophyta</taxon>
        <taxon>Embryophyta</taxon>
        <taxon>Tracheophyta</taxon>
        <taxon>Spermatophyta</taxon>
        <taxon>Magnoliopsida</taxon>
        <taxon>eudicotyledons</taxon>
        <taxon>Gunneridae</taxon>
        <taxon>Pentapetalae</taxon>
        <taxon>Saxifragales</taxon>
        <taxon>Crassulaceae</taxon>
        <taxon>Kalanchoe</taxon>
    </lineage>
</organism>
<feature type="repeat" description="PPR" evidence="2">
    <location>
        <begin position="619"/>
        <end position="653"/>
    </location>
</feature>
<dbReference type="NCBIfam" id="TIGR00756">
    <property type="entry name" value="PPR"/>
    <property type="match status" value="10"/>
</dbReference>
<feature type="repeat" description="PPR" evidence="2">
    <location>
        <begin position="307"/>
        <end position="341"/>
    </location>
</feature>
<dbReference type="Pfam" id="PF12854">
    <property type="entry name" value="PPR_1"/>
    <property type="match status" value="1"/>
</dbReference>
<dbReference type="Gene3D" id="1.25.40.10">
    <property type="entry name" value="Tetratricopeptide repeat domain"/>
    <property type="match status" value="5"/>
</dbReference>
<dbReference type="PANTHER" id="PTHR45613:SF9">
    <property type="entry name" value="MITOCHONDRIAL GROUP I INTRON SPLICING FACTOR CCM1"/>
    <property type="match status" value="1"/>
</dbReference>
<evidence type="ECO:0008006" key="5">
    <source>
        <dbReference type="Google" id="ProtNLM"/>
    </source>
</evidence>
<dbReference type="Pfam" id="PF13041">
    <property type="entry name" value="PPR_2"/>
    <property type="match status" value="4"/>
</dbReference>
<protein>
    <recommendedName>
        <fullName evidence="5">Pentatricopeptide repeat-containing protein</fullName>
    </recommendedName>
</protein>
<feature type="repeat" description="PPR" evidence="2">
    <location>
        <begin position="514"/>
        <end position="548"/>
    </location>
</feature>